<dbReference type="Proteomes" id="UP000277766">
    <property type="component" value="Unassembled WGS sequence"/>
</dbReference>
<dbReference type="SUPFAM" id="SSF46977">
    <property type="entry name" value="Succinate dehydrogenase/fumarate reductase flavoprotein C-terminal domain"/>
    <property type="match status" value="1"/>
</dbReference>
<evidence type="ECO:0000256" key="8">
    <source>
        <dbReference type="ARBA" id="ARBA00023002"/>
    </source>
</evidence>
<keyword evidence="7" id="KW-0274">FAD</keyword>
<dbReference type="InterPro" id="IPR015939">
    <property type="entry name" value="Fum_Rdtase/Succ_DH_flav-like_C"/>
</dbReference>
<evidence type="ECO:0000256" key="3">
    <source>
        <dbReference type="ARBA" id="ARBA00008562"/>
    </source>
</evidence>
<keyword evidence="5" id="KW-0285">Flavoprotein</keyword>
<dbReference type="EC" id="1.4.3.16" evidence="4"/>
<comment type="cofactor">
    <cofactor evidence="1">
        <name>FAD</name>
        <dbReference type="ChEBI" id="CHEBI:57692"/>
    </cofactor>
</comment>
<dbReference type="Gene3D" id="3.90.700.10">
    <property type="entry name" value="Succinate dehydrogenase/fumarate reductase flavoprotein, catalytic domain"/>
    <property type="match status" value="1"/>
</dbReference>
<dbReference type="SUPFAM" id="SSF56425">
    <property type="entry name" value="Succinate dehydrogenase/fumarate reductase flavoprotein, catalytic domain"/>
    <property type="match status" value="1"/>
</dbReference>
<evidence type="ECO:0000259" key="10">
    <source>
        <dbReference type="Pfam" id="PF00890"/>
    </source>
</evidence>
<evidence type="ECO:0000256" key="5">
    <source>
        <dbReference type="ARBA" id="ARBA00022630"/>
    </source>
</evidence>
<dbReference type="Gene3D" id="1.20.58.100">
    <property type="entry name" value="Fumarate reductase/succinate dehydrogenase flavoprotein-like, C-terminal domain"/>
    <property type="match status" value="1"/>
</dbReference>
<dbReference type="InterPro" id="IPR005288">
    <property type="entry name" value="NadB"/>
</dbReference>
<accession>A0A3S0I8C7</accession>
<dbReference type="OrthoDB" id="9806724at2"/>
<organism evidence="12 13">
    <name type="scientific">Deinococcus radiophilus</name>
    <dbReference type="NCBI Taxonomy" id="32062"/>
    <lineage>
        <taxon>Bacteria</taxon>
        <taxon>Thermotogati</taxon>
        <taxon>Deinococcota</taxon>
        <taxon>Deinococci</taxon>
        <taxon>Deinococcales</taxon>
        <taxon>Deinococcaceae</taxon>
        <taxon>Deinococcus</taxon>
    </lineage>
</organism>
<evidence type="ECO:0000259" key="11">
    <source>
        <dbReference type="Pfam" id="PF02910"/>
    </source>
</evidence>
<dbReference type="RefSeq" id="WP_126352105.1">
    <property type="nucleotide sequence ID" value="NZ_CP086380.1"/>
</dbReference>
<feature type="domain" description="Fumarate reductase/succinate dehydrogenase flavoprotein-like C-terminal" evidence="11">
    <location>
        <begin position="447"/>
        <end position="474"/>
    </location>
</feature>
<reference evidence="12 13" key="1">
    <citation type="submission" date="2018-12" db="EMBL/GenBank/DDBJ databases">
        <title>Deinococcus radiophilus ATCC 27603 genome sequencing and assembly.</title>
        <authorList>
            <person name="Maclea K.S."/>
            <person name="Maynard C.R."/>
        </authorList>
    </citation>
    <scope>NUCLEOTIDE SEQUENCE [LARGE SCALE GENOMIC DNA]</scope>
    <source>
        <strain evidence="12 13">ATCC 27603</strain>
    </source>
</reference>
<evidence type="ECO:0000256" key="1">
    <source>
        <dbReference type="ARBA" id="ARBA00001974"/>
    </source>
</evidence>
<evidence type="ECO:0000313" key="12">
    <source>
        <dbReference type="EMBL" id="RTR27083.1"/>
    </source>
</evidence>
<comment type="similarity">
    <text evidence="3">Belongs to the FAD-dependent oxidoreductase 2 family. NadB subfamily.</text>
</comment>
<dbReference type="PANTHER" id="PTHR42716">
    <property type="entry name" value="L-ASPARTATE OXIDASE"/>
    <property type="match status" value="1"/>
</dbReference>
<sequence>MSQPDLVVVGAGVAGLYAALEGRRLGLQVTLICAGELPGGSTRWAQGGVAAPLAGWDEDAHAADTLAAGRGLCDAAAVETFVGEAHSHIQRLHDLGVPFAPDRVREGGHSRSRIWHAYGDATGRAVSETLAARVREAGVTVLEHTQVDQLLLDGGRVVGVGVGETRLLTHAVLLATGGYGRLYPVGTAPAGTTGQGLVLAALAGAVLRDLEFVQFHPTAVLHDGAALLVSEAVRGAGGVLRNGLGERFMPALDPQAELAPRDVVARAIAAQRRATGQVTLDISHLGAAEVRRRFPNITARLAQVGLEFSAGPVEVQPAAHYSVGGVRTDLWGRSSVPGLLVAGEAASVGLHGANRLASNSLSEGLVFGARAAQAAAELAPARASGKPEATPALSLPAGVSWAAVQPVFAAAAGLERCGPELQAALDIWPEVYLHTSDKATTPDAANVLLAAAVLQAALARQETRGTHARSDFEQAAPQACHADLRLCPAPPGGPAVWEQRTVPVSSTDLDLQPQPNSFFALNK</sequence>
<dbReference type="PRINTS" id="PR00368">
    <property type="entry name" value="FADPNR"/>
</dbReference>
<evidence type="ECO:0000256" key="2">
    <source>
        <dbReference type="ARBA" id="ARBA00004950"/>
    </source>
</evidence>
<evidence type="ECO:0000256" key="4">
    <source>
        <dbReference type="ARBA" id="ARBA00012173"/>
    </source>
</evidence>
<name>A0A3S0I8C7_9DEIO</name>
<dbReference type="AlphaFoldDB" id="A0A3S0I8C7"/>
<dbReference type="UniPathway" id="UPA00253">
    <property type="reaction ID" value="UER00326"/>
</dbReference>
<proteinExistence type="inferred from homology"/>
<dbReference type="GO" id="GO:0034628">
    <property type="term" value="P:'de novo' NAD+ biosynthetic process from L-aspartate"/>
    <property type="evidence" value="ECO:0007669"/>
    <property type="project" value="TreeGrafter"/>
</dbReference>
<evidence type="ECO:0000256" key="6">
    <source>
        <dbReference type="ARBA" id="ARBA00022642"/>
    </source>
</evidence>
<comment type="caution">
    <text evidence="12">The sequence shown here is derived from an EMBL/GenBank/DDBJ whole genome shotgun (WGS) entry which is preliminary data.</text>
</comment>
<dbReference type="EMBL" id="RXPE01000012">
    <property type="protein sequence ID" value="RTR27083.1"/>
    <property type="molecule type" value="Genomic_DNA"/>
</dbReference>
<comment type="pathway">
    <text evidence="2">Cofactor biosynthesis; NAD(+) biosynthesis; iminoaspartate from L-aspartate (oxidase route): step 1/1.</text>
</comment>
<dbReference type="PANTHER" id="PTHR42716:SF2">
    <property type="entry name" value="L-ASPARTATE OXIDASE, CHLOROPLASTIC"/>
    <property type="match status" value="1"/>
</dbReference>
<keyword evidence="8" id="KW-0560">Oxidoreductase</keyword>
<dbReference type="InterPro" id="IPR037099">
    <property type="entry name" value="Fum_R/Succ_DH_flav-like_C_sf"/>
</dbReference>
<evidence type="ECO:0000256" key="7">
    <source>
        <dbReference type="ARBA" id="ARBA00022827"/>
    </source>
</evidence>
<evidence type="ECO:0000313" key="13">
    <source>
        <dbReference type="Proteomes" id="UP000277766"/>
    </source>
</evidence>
<dbReference type="GO" id="GO:0008734">
    <property type="term" value="F:L-aspartate oxidase activity"/>
    <property type="evidence" value="ECO:0007669"/>
    <property type="project" value="UniProtKB-EC"/>
</dbReference>
<dbReference type="SUPFAM" id="SSF51905">
    <property type="entry name" value="FAD/NAD(P)-binding domain"/>
    <property type="match status" value="1"/>
</dbReference>
<comment type="catalytic activity">
    <reaction evidence="9">
        <text>L-aspartate + O2 = iminosuccinate + H2O2</text>
        <dbReference type="Rhea" id="RHEA:25876"/>
        <dbReference type="ChEBI" id="CHEBI:15379"/>
        <dbReference type="ChEBI" id="CHEBI:16240"/>
        <dbReference type="ChEBI" id="CHEBI:29991"/>
        <dbReference type="ChEBI" id="CHEBI:77875"/>
        <dbReference type="EC" id="1.4.3.16"/>
    </reaction>
    <physiologicalReaction direction="left-to-right" evidence="9">
        <dbReference type="Rhea" id="RHEA:25877"/>
    </physiologicalReaction>
</comment>
<dbReference type="InterPro" id="IPR027477">
    <property type="entry name" value="Succ_DH/fumarate_Rdtase_cat_sf"/>
</dbReference>
<dbReference type="InterPro" id="IPR036188">
    <property type="entry name" value="FAD/NAD-bd_sf"/>
</dbReference>
<protein>
    <recommendedName>
        <fullName evidence="4">L-aspartate oxidase</fullName>
        <ecNumber evidence="4">1.4.3.16</ecNumber>
    </recommendedName>
</protein>
<evidence type="ECO:0000256" key="9">
    <source>
        <dbReference type="ARBA" id="ARBA00048305"/>
    </source>
</evidence>
<dbReference type="Pfam" id="PF02910">
    <property type="entry name" value="Succ_DH_flav_C"/>
    <property type="match status" value="1"/>
</dbReference>
<feature type="domain" description="FAD-dependent oxidoreductase 2 FAD-binding" evidence="10">
    <location>
        <begin position="5"/>
        <end position="361"/>
    </location>
</feature>
<dbReference type="Pfam" id="PF00890">
    <property type="entry name" value="FAD_binding_2"/>
    <property type="match status" value="1"/>
</dbReference>
<dbReference type="InterPro" id="IPR003953">
    <property type="entry name" value="FAD-dep_OxRdtase_2_FAD-bd"/>
</dbReference>
<dbReference type="Gene3D" id="3.50.50.60">
    <property type="entry name" value="FAD/NAD(P)-binding domain"/>
    <property type="match status" value="1"/>
</dbReference>
<dbReference type="FunFam" id="3.90.700.10:FF:000002">
    <property type="entry name" value="L-aspartate oxidase"/>
    <property type="match status" value="1"/>
</dbReference>
<keyword evidence="13" id="KW-1185">Reference proteome</keyword>
<keyword evidence="6" id="KW-0662">Pyridine nucleotide biosynthesis</keyword>
<gene>
    <name evidence="12" type="ORF">EJ104_07340</name>
</gene>